<dbReference type="Gene3D" id="3.90.215.10">
    <property type="entry name" value="Gamma Fibrinogen, chain A, domain 1"/>
    <property type="match status" value="1"/>
</dbReference>
<feature type="signal peptide" evidence="1">
    <location>
        <begin position="1"/>
        <end position="21"/>
    </location>
</feature>
<keyword evidence="4" id="KW-1185">Reference proteome</keyword>
<dbReference type="EnsemblMetazoa" id="ADIR009577-RA">
    <property type="protein sequence ID" value="ADIR009577-PA"/>
    <property type="gene ID" value="ADIR009577"/>
</dbReference>
<dbReference type="CDD" id="cd00087">
    <property type="entry name" value="FReD"/>
    <property type="match status" value="1"/>
</dbReference>
<dbReference type="STRING" id="7168.A0A182NPJ2"/>
<dbReference type="InterPro" id="IPR036056">
    <property type="entry name" value="Fibrinogen-like_C"/>
</dbReference>
<dbReference type="InterPro" id="IPR014716">
    <property type="entry name" value="Fibrinogen_a/b/g_C_1"/>
</dbReference>
<evidence type="ECO:0000313" key="3">
    <source>
        <dbReference type="EnsemblMetazoa" id="ADIR009577-PA"/>
    </source>
</evidence>
<evidence type="ECO:0000313" key="4">
    <source>
        <dbReference type="Proteomes" id="UP000075884"/>
    </source>
</evidence>
<evidence type="ECO:0000256" key="1">
    <source>
        <dbReference type="SAM" id="SignalP"/>
    </source>
</evidence>
<evidence type="ECO:0000259" key="2">
    <source>
        <dbReference type="PROSITE" id="PS51406"/>
    </source>
</evidence>
<dbReference type="SMART" id="SM00186">
    <property type="entry name" value="FBG"/>
    <property type="match status" value="1"/>
</dbReference>
<organism evidence="3 4">
    <name type="scientific">Anopheles dirus</name>
    <dbReference type="NCBI Taxonomy" id="7168"/>
    <lineage>
        <taxon>Eukaryota</taxon>
        <taxon>Metazoa</taxon>
        <taxon>Ecdysozoa</taxon>
        <taxon>Arthropoda</taxon>
        <taxon>Hexapoda</taxon>
        <taxon>Insecta</taxon>
        <taxon>Pterygota</taxon>
        <taxon>Neoptera</taxon>
        <taxon>Endopterygota</taxon>
        <taxon>Diptera</taxon>
        <taxon>Nematocera</taxon>
        <taxon>Culicoidea</taxon>
        <taxon>Culicidae</taxon>
        <taxon>Anophelinae</taxon>
        <taxon>Anopheles</taxon>
    </lineage>
</organism>
<sequence length="283" mass="32677">MFRIIVFCGVLVALNPSTVVGYTSGFGFELLMTRLEQLEARVYEKLEQAQETATLHQKQLGDKFDAVMNSLSKSIRQQQIEQLSSHSGVYTVRYNTTMFRVFRDGSLERGFGGNWTVFQRRYDGSVEFNRSWSEYRDGFGDVFGEHWLGLEKLRTMLDTRRHELLVVLEDFGGVIAYARYGNFKIGSEAERYKIKSLGQYSGTAGDAMEYHLTEKFATYDKADENDCAERFGGGEWFYNCYHARLNGPYMASAKLTKRNGIHWYEFRGHDSLKASKMMIRPFN</sequence>
<dbReference type="Proteomes" id="UP000075884">
    <property type="component" value="Unassembled WGS sequence"/>
</dbReference>
<proteinExistence type="predicted"/>
<reference evidence="3" key="2">
    <citation type="submission" date="2020-05" db="UniProtKB">
        <authorList>
            <consortium name="EnsemblMetazoa"/>
        </authorList>
    </citation>
    <scope>IDENTIFICATION</scope>
    <source>
        <strain evidence="3">WRAIR2</strain>
    </source>
</reference>
<feature type="chain" id="PRO_5008130229" evidence="1">
    <location>
        <begin position="22"/>
        <end position="283"/>
    </location>
</feature>
<dbReference type="GO" id="GO:0005615">
    <property type="term" value="C:extracellular space"/>
    <property type="evidence" value="ECO:0007669"/>
    <property type="project" value="TreeGrafter"/>
</dbReference>
<protein>
    <submittedName>
        <fullName evidence="3">Fibrinogen C-terminal domain-containing protein</fullName>
    </submittedName>
</protein>
<dbReference type="PROSITE" id="PS51406">
    <property type="entry name" value="FIBRINOGEN_C_2"/>
    <property type="match status" value="1"/>
</dbReference>
<dbReference type="VEuPathDB" id="VectorBase:ADIR009577"/>
<keyword evidence="1" id="KW-0732">Signal</keyword>
<reference evidence="4" key="1">
    <citation type="submission" date="2013-03" db="EMBL/GenBank/DDBJ databases">
        <title>The Genome Sequence of Anopheles dirus WRAIR2.</title>
        <authorList>
            <consortium name="The Broad Institute Genomics Platform"/>
            <person name="Neafsey D.E."/>
            <person name="Walton C."/>
            <person name="Walker B."/>
            <person name="Young S.K."/>
            <person name="Zeng Q."/>
            <person name="Gargeya S."/>
            <person name="Fitzgerald M."/>
            <person name="Haas B."/>
            <person name="Abouelleil A."/>
            <person name="Allen A.W."/>
            <person name="Alvarado L."/>
            <person name="Arachchi H.M."/>
            <person name="Berlin A.M."/>
            <person name="Chapman S.B."/>
            <person name="Gainer-Dewar J."/>
            <person name="Goldberg J."/>
            <person name="Griggs A."/>
            <person name="Gujja S."/>
            <person name="Hansen M."/>
            <person name="Howarth C."/>
            <person name="Imamovic A."/>
            <person name="Ireland A."/>
            <person name="Larimer J."/>
            <person name="McCowan C."/>
            <person name="Murphy C."/>
            <person name="Pearson M."/>
            <person name="Poon T.W."/>
            <person name="Priest M."/>
            <person name="Roberts A."/>
            <person name="Saif S."/>
            <person name="Shea T."/>
            <person name="Sisk P."/>
            <person name="Sykes S."/>
            <person name="Wortman J."/>
            <person name="Nusbaum C."/>
            <person name="Birren B."/>
        </authorList>
    </citation>
    <scope>NUCLEOTIDE SEQUENCE [LARGE SCALE GENOMIC DNA]</scope>
    <source>
        <strain evidence="4">WRAIR2</strain>
    </source>
</reference>
<dbReference type="PANTHER" id="PTHR19143:SF327">
    <property type="entry name" value="FI21813P1-RELATED"/>
    <property type="match status" value="1"/>
</dbReference>
<dbReference type="InterPro" id="IPR002181">
    <property type="entry name" value="Fibrinogen_a/b/g_C_dom"/>
</dbReference>
<accession>A0A182NPJ2</accession>
<feature type="domain" description="Fibrinogen C-terminal" evidence="2">
    <location>
        <begin position="71"/>
        <end position="283"/>
    </location>
</feature>
<name>A0A182NPJ2_9DIPT</name>
<dbReference type="Pfam" id="PF00147">
    <property type="entry name" value="Fibrinogen_C"/>
    <property type="match status" value="1"/>
</dbReference>
<dbReference type="InterPro" id="IPR050373">
    <property type="entry name" value="Fibrinogen_C-term_domain"/>
</dbReference>
<dbReference type="AlphaFoldDB" id="A0A182NPJ2"/>
<dbReference type="SUPFAM" id="SSF56496">
    <property type="entry name" value="Fibrinogen C-terminal domain-like"/>
    <property type="match status" value="1"/>
</dbReference>
<dbReference type="PANTHER" id="PTHR19143">
    <property type="entry name" value="FIBRINOGEN/TENASCIN/ANGIOPOEITIN"/>
    <property type="match status" value="1"/>
</dbReference>